<dbReference type="OrthoDB" id="9815808at2"/>
<dbReference type="InterPro" id="IPR010258">
    <property type="entry name" value="Conjugal_tfr_TrbG/VirB9/CagX"/>
</dbReference>
<keyword evidence="2 3" id="KW-0732">Signal</keyword>
<dbReference type="InterPro" id="IPR033645">
    <property type="entry name" value="VirB9/CagX/TrbG_C"/>
</dbReference>
<evidence type="ECO:0000256" key="2">
    <source>
        <dbReference type="ARBA" id="ARBA00022729"/>
    </source>
</evidence>
<evidence type="ECO:0000256" key="1">
    <source>
        <dbReference type="ARBA" id="ARBA00006135"/>
    </source>
</evidence>
<dbReference type="GeneID" id="60659035"/>
<sequence length="243" mass="27915">MKKFKSLVFAFSLFFSVLANSEEINLKKAASKKEPVNVAFKPGDTYKIYVAPLHQVVITFGNEIVEYSETGDNVSFNTIEDKHSVRIKVVDEGLNTDLVVKTNENLYYFKVTSTYSERNTIINFLYPQKEETRKRQIAKTTEPIATLNLADLNNKYSISKKYNWTPVQIMDDGQKTYLFMPAKIQELPAFLVKADDGELAIVTYRVVENDSGLKLFVIDRLFKEAVLKLGEKTVYIKNNNFKY</sequence>
<evidence type="ECO:0000313" key="5">
    <source>
        <dbReference type="Proteomes" id="UP000063275"/>
    </source>
</evidence>
<dbReference type="EMBL" id="CP013332">
    <property type="protein sequence ID" value="ALQ41189.1"/>
    <property type="molecule type" value="Genomic_DNA"/>
</dbReference>
<dbReference type="RefSeq" id="WP_029493460.1">
    <property type="nucleotide sequence ID" value="NZ_ATKF01000084.1"/>
</dbReference>
<dbReference type="AlphaFoldDB" id="A0A0S2ZQI0"/>
<organism evidence="4">
    <name type="scientific">Fusobacterium hwasookii ChDC F174</name>
    <dbReference type="NCBI Taxonomy" id="1307442"/>
    <lineage>
        <taxon>Bacteria</taxon>
        <taxon>Fusobacteriati</taxon>
        <taxon>Fusobacteriota</taxon>
        <taxon>Fusobacteriia</taxon>
        <taxon>Fusobacteriales</taxon>
        <taxon>Fusobacteriaceae</taxon>
        <taxon>Fusobacterium</taxon>
    </lineage>
</organism>
<dbReference type="CDD" id="cd06911">
    <property type="entry name" value="VirB9_CagX_TrbG"/>
    <property type="match status" value="1"/>
</dbReference>
<comment type="similarity">
    <text evidence="1">Belongs to the TrbG/VirB9 family.</text>
</comment>
<reference evidence="4 5" key="1">
    <citation type="submission" date="2015-11" db="EMBL/GenBank/DDBJ databases">
        <authorList>
            <person name="Zhang Y."/>
            <person name="Guo Z."/>
        </authorList>
    </citation>
    <scope>NUCLEOTIDE SEQUENCE [LARGE SCALE GENOMIC DNA]</scope>
    <source>
        <strain evidence="4 5">ChDC F174</strain>
        <plasmid evidence="5">Plasmid unnamed1</plasmid>
    </source>
</reference>
<name>A0A0S2ZQI0_9FUSO</name>
<proteinExistence type="inferred from homology"/>
<feature type="signal peptide" evidence="3">
    <location>
        <begin position="1"/>
        <end position="21"/>
    </location>
</feature>
<dbReference type="InterPro" id="IPR038161">
    <property type="entry name" value="VirB9/CagX/TrbG_C_sf"/>
</dbReference>
<feature type="chain" id="PRO_5006608844" evidence="3">
    <location>
        <begin position="22"/>
        <end position="243"/>
    </location>
</feature>
<evidence type="ECO:0000313" key="4">
    <source>
        <dbReference type="EMBL" id="ALQ41189.1"/>
    </source>
</evidence>
<dbReference type="Gene3D" id="2.60.40.2500">
    <property type="match status" value="1"/>
</dbReference>
<dbReference type="Proteomes" id="UP000063275">
    <property type="component" value="Plasmid unnamed1"/>
</dbReference>
<dbReference type="Pfam" id="PF03524">
    <property type="entry name" value="CagX"/>
    <property type="match status" value="1"/>
</dbReference>
<geneLocation type="plasmid" evidence="4">
    <name>unnamed1</name>
</geneLocation>
<gene>
    <name evidence="4" type="ORF">RN87_11550</name>
</gene>
<accession>A0A0S2ZQI0</accession>
<protein>
    <submittedName>
        <fullName evidence="4">Conjugal transfer protein TrbG</fullName>
    </submittedName>
</protein>
<evidence type="ECO:0000256" key="3">
    <source>
        <dbReference type="SAM" id="SignalP"/>
    </source>
</evidence>
<dbReference type="KEGG" id="fhw:RN87_11550"/>
<keyword evidence="4" id="KW-0614">Plasmid</keyword>